<evidence type="ECO:0000313" key="1">
    <source>
        <dbReference type="EMBL" id="AAX62118.1"/>
    </source>
</evidence>
<accession>Q56AS5</accession>
<organism evidence="1">
    <name type="scientific">Bacillus thuringiensis phage MZTP02</name>
    <dbReference type="NCBI Taxonomy" id="311221"/>
    <lineage>
        <taxon>Viruses</taxon>
        <taxon>Duplodnaviria</taxon>
        <taxon>Heunggongvirae</taxon>
        <taxon>Uroviricota</taxon>
        <taxon>Caudoviricetes</taxon>
    </lineage>
</organism>
<name>Q56AS5_9CAUD</name>
<proteinExistence type="predicted"/>
<dbReference type="EMBL" id="AY973585">
    <property type="protein sequence ID" value="AAX62118.1"/>
    <property type="molecule type" value="Genomic_DNA"/>
</dbReference>
<reference evidence="1" key="1">
    <citation type="submission" date="2005-03" db="EMBL/GenBank/DDBJ databases">
        <title>Partial sequence analysis of bacteriophage MZTP02.</title>
        <authorList>
            <person name="Liao W."/>
            <person name="Xue Q."/>
            <person name="Pang Y."/>
        </authorList>
    </citation>
    <scope>NUCLEOTIDE SEQUENCE</scope>
</reference>
<protein>
    <submittedName>
        <fullName evidence="1">Uncharacterized protein</fullName>
    </submittedName>
</protein>
<sequence length="40" mass="4729">MISFILIGNISLFNSCFCSHFVTTPFFDKYKQVCYKTQQQ</sequence>